<evidence type="ECO:0000256" key="3">
    <source>
        <dbReference type="ARBA" id="ARBA00022763"/>
    </source>
</evidence>
<sequence>MCGRFANAMPVDLMRELFGTTGPLPNWEPSWNIAPSQKAPIVRLRHETGQCHLDLLQWGLIPHWSKEVGRQPINARAETVASSPMFRSAFAARRALVPASAYYEWQRGSSPKQPWAFRHKGGGAIALAGLWESWEHEGELIRTFLIITTQADALMRPIHDRMPVAVRQADWPLWLGGETRDAQALLRPETSDTLECYPVSAVVNSVRNDGPQLLERDESARSLR</sequence>
<evidence type="ECO:0000256" key="2">
    <source>
        <dbReference type="ARBA" id="ARBA00022670"/>
    </source>
</evidence>
<keyword evidence="3" id="KW-0227">DNA damage</keyword>
<evidence type="ECO:0000256" key="1">
    <source>
        <dbReference type="ARBA" id="ARBA00008136"/>
    </source>
</evidence>
<keyword evidence="10" id="KW-1185">Reference proteome</keyword>
<dbReference type="EC" id="3.4.-.-" evidence="8"/>
<evidence type="ECO:0000256" key="4">
    <source>
        <dbReference type="ARBA" id="ARBA00022801"/>
    </source>
</evidence>
<proteinExistence type="inferred from homology"/>
<keyword evidence="6" id="KW-0238">DNA-binding</keyword>
<keyword evidence="7" id="KW-0456">Lyase</keyword>
<dbReference type="Pfam" id="PF02586">
    <property type="entry name" value="SRAP"/>
    <property type="match status" value="1"/>
</dbReference>
<dbReference type="PANTHER" id="PTHR13604">
    <property type="entry name" value="DC12-RELATED"/>
    <property type="match status" value="1"/>
</dbReference>
<accession>A0ABX0JXM0</accession>
<dbReference type="SUPFAM" id="SSF143081">
    <property type="entry name" value="BB1717-like"/>
    <property type="match status" value="1"/>
</dbReference>
<dbReference type="PANTHER" id="PTHR13604:SF0">
    <property type="entry name" value="ABASIC SITE PROCESSING PROTEIN HMCES"/>
    <property type="match status" value="1"/>
</dbReference>
<dbReference type="RefSeq" id="WP_173568489.1">
    <property type="nucleotide sequence ID" value="NZ_WOSY01000001.1"/>
</dbReference>
<evidence type="ECO:0000313" key="9">
    <source>
        <dbReference type="EMBL" id="NHN87190.1"/>
    </source>
</evidence>
<gene>
    <name evidence="9" type="ORF">GOB81_00875</name>
</gene>
<dbReference type="Proteomes" id="UP000631653">
    <property type="component" value="Unassembled WGS sequence"/>
</dbReference>
<dbReference type="EMBL" id="WOSY01000001">
    <property type="protein sequence ID" value="NHN87190.1"/>
    <property type="molecule type" value="Genomic_DNA"/>
</dbReference>
<dbReference type="InterPro" id="IPR036590">
    <property type="entry name" value="SRAP-like"/>
</dbReference>
<organism evidence="9 10">
    <name type="scientific">Acetobacter conturbans</name>
    <dbReference type="NCBI Taxonomy" id="1737472"/>
    <lineage>
        <taxon>Bacteria</taxon>
        <taxon>Pseudomonadati</taxon>
        <taxon>Pseudomonadota</taxon>
        <taxon>Alphaproteobacteria</taxon>
        <taxon>Acetobacterales</taxon>
        <taxon>Acetobacteraceae</taxon>
        <taxon>Acetobacter</taxon>
    </lineage>
</organism>
<comment type="similarity">
    <text evidence="1 8">Belongs to the SOS response-associated peptidase family.</text>
</comment>
<protein>
    <recommendedName>
        <fullName evidence="8">Abasic site processing protein</fullName>
        <ecNumber evidence="8">3.4.-.-</ecNumber>
    </recommendedName>
</protein>
<evidence type="ECO:0000256" key="8">
    <source>
        <dbReference type="RuleBase" id="RU364100"/>
    </source>
</evidence>
<evidence type="ECO:0000256" key="7">
    <source>
        <dbReference type="ARBA" id="ARBA00023239"/>
    </source>
</evidence>
<comment type="caution">
    <text evidence="9">The sequence shown here is derived from an EMBL/GenBank/DDBJ whole genome shotgun (WGS) entry which is preliminary data.</text>
</comment>
<reference evidence="9 10" key="1">
    <citation type="journal article" date="2020" name="Int. J. Syst. Evol. Microbiol.">
        <title>Novel acetic acid bacteria from cider fermentations: Acetobacter conturbans sp. nov. and Acetobacter fallax sp. nov.</title>
        <authorList>
            <person name="Sombolestani A.S."/>
            <person name="Cleenwerck I."/>
            <person name="Cnockaert M."/>
            <person name="Borremans W."/>
            <person name="Wieme A.D."/>
            <person name="De Vuyst L."/>
            <person name="Vandamme P."/>
        </authorList>
    </citation>
    <scope>NUCLEOTIDE SEQUENCE [LARGE SCALE GENOMIC DNA]</scope>
    <source>
        <strain evidence="9 10">LMG 1627</strain>
    </source>
</reference>
<name>A0ABX0JXM0_9PROT</name>
<evidence type="ECO:0000256" key="5">
    <source>
        <dbReference type="ARBA" id="ARBA00023124"/>
    </source>
</evidence>
<evidence type="ECO:0000256" key="6">
    <source>
        <dbReference type="ARBA" id="ARBA00023125"/>
    </source>
</evidence>
<keyword evidence="4 8" id="KW-0378">Hydrolase</keyword>
<evidence type="ECO:0000313" key="10">
    <source>
        <dbReference type="Proteomes" id="UP000631653"/>
    </source>
</evidence>
<keyword evidence="2 8" id="KW-0645">Protease</keyword>
<keyword evidence="5" id="KW-0190">Covalent protein-DNA linkage</keyword>
<dbReference type="InterPro" id="IPR003738">
    <property type="entry name" value="SRAP"/>
</dbReference>
<dbReference type="Gene3D" id="3.90.1680.10">
    <property type="entry name" value="SOS response associated peptidase-like"/>
    <property type="match status" value="1"/>
</dbReference>